<gene>
    <name evidence="1" type="ORF">DPEC_G00017640</name>
</gene>
<keyword evidence="2" id="KW-1185">Reference proteome</keyword>
<dbReference type="Proteomes" id="UP001157502">
    <property type="component" value="Chromosome 2"/>
</dbReference>
<sequence>MESLKGTTRGEDLCDKVSGVIERMKLHWCKPANVTTDGSPNLTGKNVGLLKRIQDKVKEENPELDTKVLPDMTGRNAPHHPSGTVSWVGPTNQTQMVSLQK</sequence>
<evidence type="ECO:0000313" key="1">
    <source>
        <dbReference type="EMBL" id="KAJ8014631.1"/>
    </source>
</evidence>
<dbReference type="EMBL" id="CM055729">
    <property type="protein sequence ID" value="KAJ8014631.1"/>
    <property type="molecule type" value="Genomic_DNA"/>
</dbReference>
<reference evidence="1" key="1">
    <citation type="submission" date="2021-05" db="EMBL/GenBank/DDBJ databases">
        <authorList>
            <person name="Pan Q."/>
            <person name="Jouanno E."/>
            <person name="Zahm M."/>
            <person name="Klopp C."/>
            <person name="Cabau C."/>
            <person name="Louis A."/>
            <person name="Berthelot C."/>
            <person name="Parey E."/>
            <person name="Roest Crollius H."/>
            <person name="Montfort J."/>
            <person name="Robinson-Rechavi M."/>
            <person name="Bouchez O."/>
            <person name="Lampietro C."/>
            <person name="Lopez Roques C."/>
            <person name="Donnadieu C."/>
            <person name="Postlethwait J."/>
            <person name="Bobe J."/>
            <person name="Dillon D."/>
            <person name="Chandos A."/>
            <person name="von Hippel F."/>
            <person name="Guiguen Y."/>
        </authorList>
    </citation>
    <scope>NUCLEOTIDE SEQUENCE</scope>
    <source>
        <strain evidence="1">YG-Jan2019</strain>
    </source>
</reference>
<organism evidence="1 2">
    <name type="scientific">Dallia pectoralis</name>
    <name type="common">Alaska blackfish</name>
    <dbReference type="NCBI Taxonomy" id="75939"/>
    <lineage>
        <taxon>Eukaryota</taxon>
        <taxon>Metazoa</taxon>
        <taxon>Chordata</taxon>
        <taxon>Craniata</taxon>
        <taxon>Vertebrata</taxon>
        <taxon>Euteleostomi</taxon>
        <taxon>Actinopterygii</taxon>
        <taxon>Neopterygii</taxon>
        <taxon>Teleostei</taxon>
        <taxon>Protacanthopterygii</taxon>
        <taxon>Esociformes</taxon>
        <taxon>Umbridae</taxon>
        <taxon>Dallia</taxon>
    </lineage>
</organism>
<accession>A0ACC2HFW4</accession>
<evidence type="ECO:0000313" key="2">
    <source>
        <dbReference type="Proteomes" id="UP001157502"/>
    </source>
</evidence>
<comment type="caution">
    <text evidence="1">The sequence shown here is derived from an EMBL/GenBank/DDBJ whole genome shotgun (WGS) entry which is preliminary data.</text>
</comment>
<name>A0ACC2HFW4_DALPE</name>
<proteinExistence type="predicted"/>
<protein>
    <submittedName>
        <fullName evidence="1">Uncharacterized protein</fullName>
    </submittedName>
</protein>